<protein>
    <submittedName>
        <fullName evidence="1">Uncharacterized protein</fullName>
    </submittedName>
</protein>
<dbReference type="AlphaFoldDB" id="A0AAE0XV12"/>
<reference evidence="1" key="1">
    <citation type="journal article" date="2023" name="G3 (Bethesda)">
        <title>A reference genome for the long-term kleptoplast-retaining sea slug Elysia crispata morphotype clarki.</title>
        <authorList>
            <person name="Eastman K.E."/>
            <person name="Pendleton A.L."/>
            <person name="Shaikh M.A."/>
            <person name="Suttiyut T."/>
            <person name="Ogas R."/>
            <person name="Tomko P."/>
            <person name="Gavelis G."/>
            <person name="Widhalm J.R."/>
            <person name="Wisecaver J.H."/>
        </authorList>
    </citation>
    <scope>NUCLEOTIDE SEQUENCE</scope>
    <source>
        <strain evidence="1">ECLA1</strain>
    </source>
</reference>
<evidence type="ECO:0000313" key="1">
    <source>
        <dbReference type="EMBL" id="KAK3713848.1"/>
    </source>
</evidence>
<proteinExistence type="predicted"/>
<name>A0AAE0XV12_9GAST</name>
<keyword evidence="2" id="KW-1185">Reference proteome</keyword>
<organism evidence="1 2">
    <name type="scientific">Elysia crispata</name>
    <name type="common">lettuce slug</name>
    <dbReference type="NCBI Taxonomy" id="231223"/>
    <lineage>
        <taxon>Eukaryota</taxon>
        <taxon>Metazoa</taxon>
        <taxon>Spiralia</taxon>
        <taxon>Lophotrochozoa</taxon>
        <taxon>Mollusca</taxon>
        <taxon>Gastropoda</taxon>
        <taxon>Heterobranchia</taxon>
        <taxon>Euthyneura</taxon>
        <taxon>Panpulmonata</taxon>
        <taxon>Sacoglossa</taxon>
        <taxon>Placobranchoidea</taxon>
        <taxon>Plakobranchidae</taxon>
        <taxon>Elysia</taxon>
    </lineage>
</organism>
<evidence type="ECO:0000313" key="2">
    <source>
        <dbReference type="Proteomes" id="UP001283361"/>
    </source>
</evidence>
<comment type="caution">
    <text evidence="1">The sequence shown here is derived from an EMBL/GenBank/DDBJ whole genome shotgun (WGS) entry which is preliminary data.</text>
</comment>
<accession>A0AAE0XV12</accession>
<dbReference type="Proteomes" id="UP001283361">
    <property type="component" value="Unassembled WGS sequence"/>
</dbReference>
<sequence length="67" mass="7717">MVNQEKRFCLCQVSSVSDVTTSSELYWMSEVFVTSARNHLDLSKILNHVFIFSGENLDLQISVYISR</sequence>
<gene>
    <name evidence="1" type="ORF">RRG08_033820</name>
</gene>
<dbReference type="EMBL" id="JAWDGP010007552">
    <property type="protein sequence ID" value="KAK3713848.1"/>
    <property type="molecule type" value="Genomic_DNA"/>
</dbReference>